<keyword evidence="1" id="KW-1133">Transmembrane helix</keyword>
<dbReference type="OrthoDB" id="981351at2"/>
<sequence length="126" mass="14630">MSKEMDKIDKLIKEALSKEEAAFYDELEEQGLLAKLGAVHKGKMGWLVIMMNLVTLAAFVFLIYCGIRFFNSDQTNEIIRWGSGAFLCMMLMSMMKLYIWLQMDKNDIIRELKRLELQLAAMAHKK</sequence>
<reference evidence="2 3" key="1">
    <citation type="submission" date="2017-04" db="EMBL/GenBank/DDBJ databases">
        <title>A new member of the family Flavobacteriaceae isolated from ascidians.</title>
        <authorList>
            <person name="Chen L."/>
        </authorList>
    </citation>
    <scope>NUCLEOTIDE SEQUENCE [LARGE SCALE GENOMIC DNA]</scope>
    <source>
        <strain evidence="2 3">HQA918</strain>
    </source>
</reference>
<keyword evidence="1" id="KW-0812">Transmembrane</keyword>
<dbReference type="Proteomes" id="UP000219559">
    <property type="component" value="Unassembled WGS sequence"/>
</dbReference>
<proteinExistence type="predicted"/>
<evidence type="ECO:0000313" key="3">
    <source>
        <dbReference type="Proteomes" id="UP000219559"/>
    </source>
</evidence>
<name>A0A2A4G3D9_9FLAO</name>
<dbReference type="AlphaFoldDB" id="A0A2A4G3D9"/>
<organism evidence="2 3">
    <name type="scientific">Sediminicola luteus</name>
    <dbReference type="NCBI Taxonomy" id="319238"/>
    <lineage>
        <taxon>Bacteria</taxon>
        <taxon>Pseudomonadati</taxon>
        <taxon>Bacteroidota</taxon>
        <taxon>Flavobacteriia</taxon>
        <taxon>Flavobacteriales</taxon>
        <taxon>Flavobacteriaceae</taxon>
        <taxon>Sediminicola</taxon>
    </lineage>
</organism>
<evidence type="ECO:0000313" key="2">
    <source>
        <dbReference type="EMBL" id="PCE62498.1"/>
    </source>
</evidence>
<dbReference type="EMBL" id="NBWU01000008">
    <property type="protein sequence ID" value="PCE62498.1"/>
    <property type="molecule type" value="Genomic_DNA"/>
</dbReference>
<comment type="caution">
    <text evidence="2">The sequence shown here is derived from an EMBL/GenBank/DDBJ whole genome shotgun (WGS) entry which is preliminary data.</text>
</comment>
<dbReference type="Pfam" id="PF20556">
    <property type="entry name" value="DUF6768"/>
    <property type="match status" value="1"/>
</dbReference>
<evidence type="ECO:0008006" key="4">
    <source>
        <dbReference type="Google" id="ProtNLM"/>
    </source>
</evidence>
<keyword evidence="1" id="KW-0472">Membrane</keyword>
<dbReference type="RefSeq" id="WP_097443585.1">
    <property type="nucleotide sequence ID" value="NZ_NBWU01000008.1"/>
</dbReference>
<accession>A0A2A4G3D9</accession>
<protein>
    <recommendedName>
        <fullName evidence="4">2TM domain-containing protein</fullName>
    </recommendedName>
</protein>
<feature type="transmembrane region" description="Helical" evidence="1">
    <location>
        <begin position="45"/>
        <end position="69"/>
    </location>
</feature>
<feature type="transmembrane region" description="Helical" evidence="1">
    <location>
        <begin position="81"/>
        <end position="101"/>
    </location>
</feature>
<dbReference type="InterPro" id="IPR046659">
    <property type="entry name" value="DUF6768"/>
</dbReference>
<evidence type="ECO:0000256" key="1">
    <source>
        <dbReference type="SAM" id="Phobius"/>
    </source>
</evidence>
<keyword evidence="3" id="KW-1185">Reference proteome</keyword>
<gene>
    <name evidence="2" type="ORF">B7P33_17830</name>
</gene>